<dbReference type="OrthoDB" id="2569619at2"/>
<comment type="caution">
    <text evidence="5">The sequence shown here is derived from an EMBL/GenBank/DDBJ whole genome shotgun (WGS) entry which is preliminary data.</text>
</comment>
<dbReference type="SMART" id="SM00342">
    <property type="entry name" value="HTH_ARAC"/>
    <property type="match status" value="1"/>
</dbReference>
<keyword evidence="3" id="KW-0804">Transcription</keyword>
<dbReference type="SUPFAM" id="SSF51182">
    <property type="entry name" value="RmlC-like cupins"/>
    <property type="match status" value="1"/>
</dbReference>
<gene>
    <name evidence="5" type="ORF">JCM21142_31091</name>
</gene>
<dbReference type="InterPro" id="IPR014710">
    <property type="entry name" value="RmlC-like_jellyroll"/>
</dbReference>
<evidence type="ECO:0000313" key="5">
    <source>
        <dbReference type="EMBL" id="GAF02456.1"/>
    </source>
</evidence>
<dbReference type="InterPro" id="IPR018060">
    <property type="entry name" value="HTH_AraC"/>
</dbReference>
<dbReference type="AlphaFoldDB" id="W7YDA0"/>
<dbReference type="Gene3D" id="1.10.10.60">
    <property type="entry name" value="Homeodomain-like"/>
    <property type="match status" value="2"/>
</dbReference>
<keyword evidence="1" id="KW-0805">Transcription regulation</keyword>
<reference evidence="5 6" key="1">
    <citation type="journal article" date="2014" name="Genome Announc.">
        <title>Draft Genome Sequence of Cytophaga fermentans JCM 21142T, a Facultative Anaerobe Isolated from Marine Mud.</title>
        <authorList>
            <person name="Starns D."/>
            <person name="Oshima K."/>
            <person name="Suda W."/>
            <person name="Iino T."/>
            <person name="Yuki M."/>
            <person name="Inoue J."/>
            <person name="Kitamura K."/>
            <person name="Iida T."/>
            <person name="Darby A."/>
            <person name="Hattori M."/>
            <person name="Ohkuma M."/>
        </authorList>
    </citation>
    <scope>NUCLEOTIDE SEQUENCE [LARGE SCALE GENOMIC DNA]</scope>
    <source>
        <strain evidence="5 6">JCM 21142</strain>
    </source>
</reference>
<dbReference type="PANTHER" id="PTHR43280:SF27">
    <property type="entry name" value="TRANSCRIPTIONAL REGULATOR MTLR"/>
    <property type="match status" value="1"/>
</dbReference>
<dbReference type="PROSITE" id="PS00041">
    <property type="entry name" value="HTH_ARAC_FAMILY_1"/>
    <property type="match status" value="1"/>
</dbReference>
<dbReference type="Gene3D" id="2.60.120.10">
    <property type="entry name" value="Jelly Rolls"/>
    <property type="match status" value="1"/>
</dbReference>
<dbReference type="PANTHER" id="PTHR43280">
    <property type="entry name" value="ARAC-FAMILY TRANSCRIPTIONAL REGULATOR"/>
    <property type="match status" value="1"/>
</dbReference>
<protein>
    <submittedName>
        <fullName evidence="5">Bacillibactin transport regulator</fullName>
    </submittedName>
</protein>
<sequence>MKAILENIAIDQEALLLAYQYSQDNFVDPLHFHPEYELVYILEGSGTRYVGDKIEPFEKGDLVLMSPNMVHCWKNEVGSSSRCQSLVIQWKPVLVDDRPELSDLFPLLQDSQRGLKIQASPSIIELMEKIIKERGLHQHILFLQLLYILSTYAHKRFICSSIRSQKITTTTSDRLNTIFSHIESNYQNKIHLQTLAKLVGLSESAFSRFFSKAMGKPFFSFLNEYRIQRVCKLLQEKDVTVSEACYLSGFDSLPFFHRQFKKYKSITPYHYKKEYGRSYEFNH</sequence>
<dbReference type="GO" id="GO:0003700">
    <property type="term" value="F:DNA-binding transcription factor activity"/>
    <property type="evidence" value="ECO:0007669"/>
    <property type="project" value="InterPro"/>
</dbReference>
<dbReference type="Pfam" id="PF12833">
    <property type="entry name" value="HTH_18"/>
    <property type="match status" value="1"/>
</dbReference>
<dbReference type="InterPro" id="IPR011051">
    <property type="entry name" value="RmlC_Cupin_sf"/>
</dbReference>
<keyword evidence="2" id="KW-0238">DNA-binding</keyword>
<accession>W7YDA0</accession>
<dbReference type="CDD" id="cd06976">
    <property type="entry name" value="cupin_MtlR-like_N"/>
    <property type="match status" value="1"/>
</dbReference>
<dbReference type="PROSITE" id="PS01124">
    <property type="entry name" value="HTH_ARAC_FAMILY_2"/>
    <property type="match status" value="1"/>
</dbReference>
<dbReference type="STRING" id="869213.GCA_000517085_03408"/>
<dbReference type="Pfam" id="PF07883">
    <property type="entry name" value="Cupin_2"/>
    <property type="match status" value="1"/>
</dbReference>
<proteinExistence type="predicted"/>
<dbReference type="InterPro" id="IPR018062">
    <property type="entry name" value="HTH_AraC-typ_CS"/>
</dbReference>
<evidence type="ECO:0000256" key="2">
    <source>
        <dbReference type="ARBA" id="ARBA00023125"/>
    </source>
</evidence>
<dbReference type="InterPro" id="IPR009057">
    <property type="entry name" value="Homeodomain-like_sf"/>
</dbReference>
<dbReference type="InterPro" id="IPR013096">
    <property type="entry name" value="Cupin_2"/>
</dbReference>
<feature type="domain" description="HTH araC/xylS-type" evidence="4">
    <location>
        <begin position="176"/>
        <end position="274"/>
    </location>
</feature>
<evidence type="ECO:0000256" key="1">
    <source>
        <dbReference type="ARBA" id="ARBA00023015"/>
    </source>
</evidence>
<dbReference type="GO" id="GO:0043565">
    <property type="term" value="F:sequence-specific DNA binding"/>
    <property type="evidence" value="ECO:0007669"/>
    <property type="project" value="InterPro"/>
</dbReference>
<evidence type="ECO:0000256" key="3">
    <source>
        <dbReference type="ARBA" id="ARBA00023163"/>
    </source>
</evidence>
<dbReference type="EMBL" id="BAMD01000009">
    <property type="protein sequence ID" value="GAF02456.1"/>
    <property type="molecule type" value="Genomic_DNA"/>
</dbReference>
<dbReference type="Proteomes" id="UP000019402">
    <property type="component" value="Unassembled WGS sequence"/>
</dbReference>
<organism evidence="5 6">
    <name type="scientific">Saccharicrinis fermentans DSM 9555 = JCM 21142</name>
    <dbReference type="NCBI Taxonomy" id="869213"/>
    <lineage>
        <taxon>Bacteria</taxon>
        <taxon>Pseudomonadati</taxon>
        <taxon>Bacteroidota</taxon>
        <taxon>Bacteroidia</taxon>
        <taxon>Marinilabiliales</taxon>
        <taxon>Marinilabiliaceae</taxon>
        <taxon>Saccharicrinis</taxon>
    </lineage>
</organism>
<dbReference type="RefSeq" id="WP_027472822.1">
    <property type="nucleotide sequence ID" value="NZ_BAMD01000009.1"/>
</dbReference>
<name>W7YDA0_9BACT</name>
<dbReference type="SUPFAM" id="SSF46689">
    <property type="entry name" value="Homeodomain-like"/>
    <property type="match status" value="2"/>
</dbReference>
<keyword evidence="6" id="KW-1185">Reference proteome</keyword>
<dbReference type="eggNOG" id="COG2207">
    <property type="taxonomic scope" value="Bacteria"/>
</dbReference>
<evidence type="ECO:0000259" key="4">
    <source>
        <dbReference type="PROSITE" id="PS01124"/>
    </source>
</evidence>
<evidence type="ECO:0000313" key="6">
    <source>
        <dbReference type="Proteomes" id="UP000019402"/>
    </source>
</evidence>